<evidence type="ECO:0000259" key="4">
    <source>
        <dbReference type="PROSITE" id="PS50994"/>
    </source>
</evidence>
<protein>
    <submittedName>
        <fullName evidence="5">Transposase</fullName>
    </submittedName>
</protein>
<dbReference type="InterPro" id="IPR054353">
    <property type="entry name" value="IstA-like_C"/>
</dbReference>
<feature type="domain" description="HTH IS408-type" evidence="3">
    <location>
        <begin position="4"/>
        <end position="85"/>
    </location>
</feature>
<dbReference type="RefSeq" id="WP_023083333.1">
    <property type="nucleotide sequence ID" value="NZ_CAADLD010000490.1"/>
</dbReference>
<dbReference type="InterPro" id="IPR017895">
    <property type="entry name" value="HTH_IS408/IS1162_type"/>
</dbReference>
<reference evidence="5" key="1">
    <citation type="journal article" date="2008" name="Genomics">
        <title>Large-insert genome analysis technology detects structural variation in Pseudomonas aeruginosa clinical strains from cystic fibrosis patients.</title>
        <authorList>
            <person name="Hayden H.S."/>
            <person name="Gillett W."/>
            <person name="Saenphimmachak C."/>
            <person name="Lim R."/>
            <person name="Zhou Y."/>
            <person name="Jacobs M.A."/>
            <person name="Chang J."/>
            <person name="Rohmer L."/>
            <person name="D'Argenio D.A."/>
            <person name="Palmieri A."/>
            <person name="Levy R."/>
            <person name="Haugen E."/>
            <person name="Wong G.K."/>
            <person name="Brittnacher M.J."/>
            <person name="Burns J.L."/>
            <person name="Miller S.I."/>
            <person name="Olson M.V."/>
            <person name="Kaul R."/>
        </authorList>
    </citation>
    <scope>NUCLEOTIDE SEQUENCE</scope>
    <source>
        <strain evidence="5">PACS171b</strain>
    </source>
</reference>
<dbReference type="InterPro" id="IPR001584">
    <property type="entry name" value="Integrase_cat-core"/>
</dbReference>
<name>B3G2L2_PSEAI</name>
<gene>
    <name evidence="5" type="ORF">PACL_0486</name>
</gene>
<dbReference type="PROSITE" id="PS50532">
    <property type="entry name" value="HTH_IS408"/>
    <property type="match status" value="1"/>
</dbReference>
<dbReference type="Pfam" id="PF22483">
    <property type="entry name" value="Mu-transpos_C_2"/>
    <property type="match status" value="1"/>
</dbReference>
<dbReference type="Gene3D" id="3.30.420.10">
    <property type="entry name" value="Ribonuclease H-like superfamily/Ribonuclease H"/>
    <property type="match status" value="1"/>
</dbReference>
<dbReference type="SUPFAM" id="SSF53098">
    <property type="entry name" value="Ribonuclease H-like"/>
    <property type="match status" value="1"/>
</dbReference>
<dbReference type="InterPro" id="IPR036397">
    <property type="entry name" value="RNaseH_sf"/>
</dbReference>
<evidence type="ECO:0000256" key="1">
    <source>
        <dbReference type="ARBA" id="ARBA00009277"/>
    </source>
</evidence>
<dbReference type="PANTHER" id="PTHR35004:SF8">
    <property type="entry name" value="TRANSPOSASE RV3428C-RELATED"/>
    <property type="match status" value="1"/>
</dbReference>
<evidence type="ECO:0000259" key="3">
    <source>
        <dbReference type="PROSITE" id="PS50532"/>
    </source>
</evidence>
<dbReference type="GO" id="GO:0015074">
    <property type="term" value="P:DNA integration"/>
    <property type="evidence" value="ECO:0007669"/>
    <property type="project" value="InterPro"/>
</dbReference>
<dbReference type="EMBL" id="EU595752">
    <property type="protein sequence ID" value="ACD39274.1"/>
    <property type="molecule type" value="Genomic_DNA"/>
</dbReference>
<dbReference type="PROSITE" id="PS50994">
    <property type="entry name" value="INTEGRASE"/>
    <property type="match status" value="1"/>
</dbReference>
<proteinExistence type="inferred from homology"/>
<evidence type="ECO:0000313" key="5">
    <source>
        <dbReference type="EMBL" id="ACD39274.1"/>
    </source>
</evidence>
<dbReference type="AlphaFoldDB" id="B3G2L2"/>
<dbReference type="PANTHER" id="PTHR35004">
    <property type="entry name" value="TRANSPOSASE RV3428C-RELATED"/>
    <property type="match status" value="1"/>
</dbReference>
<dbReference type="InterPro" id="IPR012337">
    <property type="entry name" value="RNaseH-like_sf"/>
</dbReference>
<dbReference type="GO" id="GO:0003676">
    <property type="term" value="F:nucleic acid binding"/>
    <property type="evidence" value="ECO:0007669"/>
    <property type="project" value="InterPro"/>
</dbReference>
<sequence>MRKIRDALVYSIDQRLSSRKVGQIIGIHPSTVCNYLDRFKASGLAWPLSEELDDAALEKKLFPSDVVRGHASEGDVDFAYVHNELQKRGATRAMLYSEWLEQTSMTVPIGYQQYCKLYKKYRKSLRISMRRNEIFGENCYVDYSGMTITIHNRDTGEKRTAQVFIAALGGSSFTYCEATWTQRIRDWISSHVRMFEYFGGVPRVLVPDNLKAAVTKADRFEPEINPSYQALCRYYGIAPLPARPRSPKDKAKAEGAVLLAQRWILFALRKHTFYSLEEANRKIRELLDQLNSKPFQKRVGSRHSQWLEHELPALRLLPAQPYEFAEWGKVRAGTDYHVRIDGHSYSVPYQLRGKEFDYRLTDKVVELIFSGQSEAVHPRSFEKDQTSTQASHQPREHREMQWDRDEALAWASAIGPNTTSVLQAKLEGISNVLMGYRATQTMKSLLKAHGQVRLEEVCAYAAAHGITKSADLRNVLHKRLDRLFAQDPASPQTPASDHQNIRGARYYDNLLSTEMDEA</sequence>
<feature type="region of interest" description="Disordered" evidence="2">
    <location>
        <begin position="378"/>
        <end position="401"/>
    </location>
</feature>
<dbReference type="NCBIfam" id="NF033546">
    <property type="entry name" value="transpos_IS21"/>
    <property type="match status" value="1"/>
</dbReference>
<evidence type="ECO:0000256" key="2">
    <source>
        <dbReference type="SAM" id="MobiDB-lite"/>
    </source>
</evidence>
<accession>B3G2L2</accession>
<feature type="domain" description="Integrase catalytic" evidence="4">
    <location>
        <begin position="129"/>
        <end position="311"/>
    </location>
</feature>
<organism evidence="5">
    <name type="scientific">Pseudomonas aeruginosa</name>
    <dbReference type="NCBI Taxonomy" id="287"/>
    <lineage>
        <taxon>Bacteria</taxon>
        <taxon>Pseudomonadati</taxon>
        <taxon>Pseudomonadota</taxon>
        <taxon>Gammaproteobacteria</taxon>
        <taxon>Pseudomonadales</taxon>
        <taxon>Pseudomonadaceae</taxon>
        <taxon>Pseudomonas</taxon>
    </lineage>
</organism>
<comment type="similarity">
    <text evidence="1">Belongs to the transposase IS21/IS408/IS1162 family.</text>
</comment>